<keyword evidence="2" id="KW-1185">Reference proteome</keyword>
<gene>
    <name evidence="1" type="ORF">F5147DRAFT_647611</name>
</gene>
<dbReference type="Proteomes" id="UP000823399">
    <property type="component" value="Unassembled WGS sequence"/>
</dbReference>
<comment type="caution">
    <text evidence="1">The sequence shown here is derived from an EMBL/GenBank/DDBJ whole genome shotgun (WGS) entry which is preliminary data.</text>
</comment>
<organism evidence="1 2">
    <name type="scientific">Suillus discolor</name>
    <dbReference type="NCBI Taxonomy" id="1912936"/>
    <lineage>
        <taxon>Eukaryota</taxon>
        <taxon>Fungi</taxon>
        <taxon>Dikarya</taxon>
        <taxon>Basidiomycota</taxon>
        <taxon>Agaricomycotina</taxon>
        <taxon>Agaricomycetes</taxon>
        <taxon>Agaricomycetidae</taxon>
        <taxon>Boletales</taxon>
        <taxon>Suillineae</taxon>
        <taxon>Suillaceae</taxon>
        <taxon>Suillus</taxon>
    </lineage>
</organism>
<proteinExistence type="predicted"/>
<dbReference type="EMBL" id="JABBWM010000002">
    <property type="protein sequence ID" value="KAG2119714.1"/>
    <property type="molecule type" value="Genomic_DNA"/>
</dbReference>
<dbReference type="AlphaFoldDB" id="A0A9P7FIQ8"/>
<sequence length="275" mass="29898">MPGGPSAKRIMRSTNVILTPTEIEAQPSTVTDAASAHLYLKKKSLCHATKPYTITHLILVLLQITQISGSIPLPVLTAIRSVVFLLKQHVIDEISMAAAQQIAQTVARQVSDSVTTKLVDHIVATIAPQVAHLLTASEKLENLIEKTENPKTLINEVDQDTDTNPVTPKIIDHITTAMAPQLERLSSTSSSLSKSLEEATKIYWKLDEQVDLDHDINAAAERITNTTDTICSAIKDCHNSINLLSASLKLTQESINTTIDPTGHLPTCHIKTAII</sequence>
<evidence type="ECO:0000313" key="2">
    <source>
        <dbReference type="Proteomes" id="UP000823399"/>
    </source>
</evidence>
<accession>A0A9P7FIQ8</accession>
<dbReference type="GeneID" id="64695475"/>
<dbReference type="OrthoDB" id="2687592at2759"/>
<reference evidence="1" key="1">
    <citation type="journal article" date="2020" name="New Phytol.">
        <title>Comparative genomics reveals dynamic genome evolution in host specialist ectomycorrhizal fungi.</title>
        <authorList>
            <person name="Lofgren L.A."/>
            <person name="Nguyen N.H."/>
            <person name="Vilgalys R."/>
            <person name="Ruytinx J."/>
            <person name="Liao H.L."/>
            <person name="Branco S."/>
            <person name="Kuo A."/>
            <person name="LaButti K."/>
            <person name="Lipzen A."/>
            <person name="Andreopoulos W."/>
            <person name="Pangilinan J."/>
            <person name="Riley R."/>
            <person name="Hundley H."/>
            <person name="Na H."/>
            <person name="Barry K."/>
            <person name="Grigoriev I.V."/>
            <person name="Stajich J.E."/>
            <person name="Kennedy P.G."/>
        </authorList>
    </citation>
    <scope>NUCLEOTIDE SEQUENCE</scope>
    <source>
        <strain evidence="1">FC423</strain>
    </source>
</reference>
<dbReference type="RefSeq" id="XP_041299540.1">
    <property type="nucleotide sequence ID" value="XM_041433216.1"/>
</dbReference>
<evidence type="ECO:0000313" key="1">
    <source>
        <dbReference type="EMBL" id="KAG2119714.1"/>
    </source>
</evidence>
<name>A0A9P7FIQ8_9AGAM</name>
<protein>
    <submittedName>
        <fullName evidence="1">Uncharacterized protein</fullName>
    </submittedName>
</protein>